<dbReference type="GO" id="GO:0070453">
    <property type="term" value="P:regulation of heme biosynthetic process"/>
    <property type="evidence" value="ECO:0007669"/>
    <property type="project" value="TreeGrafter"/>
</dbReference>
<dbReference type="OrthoDB" id="272266at2759"/>
<sequence>MAIDFVGFAYAACVAAGGIAGYAKAGSIPSLGAGLLFGGVLSYGAFQASQAPSSHAVMLGASTFLTGMMGMRYYNSGKFMPAGFVALLSLTMMLRYSARGLGILESNAARPVAQ</sequence>
<dbReference type="GeneID" id="117648516"/>
<dbReference type="PANTHER" id="PTHR12668">
    <property type="entry name" value="TRANSMEMBRANE PROTEIN 14, 15"/>
    <property type="match status" value="1"/>
</dbReference>
<dbReference type="InterPro" id="IPR005349">
    <property type="entry name" value="TMEM14"/>
</dbReference>
<feature type="transmembrane region" description="Helical" evidence="6">
    <location>
        <begin position="31"/>
        <end position="49"/>
    </location>
</feature>
<dbReference type="PANTHER" id="PTHR12668:SF43">
    <property type="entry name" value="TRANSMEMBRANE PROTEIN 14 HOMOLOG"/>
    <property type="match status" value="1"/>
</dbReference>
<evidence type="ECO:0000256" key="3">
    <source>
        <dbReference type="ARBA" id="ARBA00022692"/>
    </source>
</evidence>
<dbReference type="Gene3D" id="1.10.10.1740">
    <property type="entry name" value="Transmembrane protein 14-like"/>
    <property type="match status" value="1"/>
</dbReference>
<evidence type="ECO:0000256" key="5">
    <source>
        <dbReference type="ARBA" id="ARBA00023136"/>
    </source>
</evidence>
<reference evidence="8" key="1">
    <citation type="submission" date="2025-08" db="UniProtKB">
        <authorList>
            <consortium name="RefSeq"/>
        </authorList>
    </citation>
    <scope>IDENTIFICATION</scope>
    <source>
        <tissue evidence="8">Total insect</tissue>
    </source>
</reference>
<feature type="transmembrane region" description="Helical" evidence="6">
    <location>
        <begin position="80"/>
        <end position="98"/>
    </location>
</feature>
<organism evidence="8">
    <name type="scientific">Thrips palmi</name>
    <name type="common">Melon thrips</name>
    <dbReference type="NCBI Taxonomy" id="161013"/>
    <lineage>
        <taxon>Eukaryota</taxon>
        <taxon>Metazoa</taxon>
        <taxon>Ecdysozoa</taxon>
        <taxon>Arthropoda</taxon>
        <taxon>Hexapoda</taxon>
        <taxon>Insecta</taxon>
        <taxon>Pterygota</taxon>
        <taxon>Neoptera</taxon>
        <taxon>Paraneoptera</taxon>
        <taxon>Thysanoptera</taxon>
        <taxon>Terebrantia</taxon>
        <taxon>Thripoidea</taxon>
        <taxon>Thripidae</taxon>
        <taxon>Thrips</taxon>
    </lineage>
</organism>
<dbReference type="GO" id="GO:0031966">
    <property type="term" value="C:mitochondrial membrane"/>
    <property type="evidence" value="ECO:0007669"/>
    <property type="project" value="TreeGrafter"/>
</dbReference>
<keyword evidence="7" id="KW-1185">Reference proteome</keyword>
<dbReference type="RefSeq" id="XP_034246922.1">
    <property type="nucleotide sequence ID" value="XM_034391031.1"/>
</dbReference>
<evidence type="ECO:0000256" key="4">
    <source>
        <dbReference type="ARBA" id="ARBA00022989"/>
    </source>
</evidence>
<evidence type="ECO:0000313" key="7">
    <source>
        <dbReference type="Proteomes" id="UP000515158"/>
    </source>
</evidence>
<dbReference type="InterPro" id="IPR044890">
    <property type="entry name" value="TMEM14_sf"/>
</dbReference>
<name>A0A6P8ZCY5_THRPL</name>
<evidence type="ECO:0000256" key="2">
    <source>
        <dbReference type="ARBA" id="ARBA00007590"/>
    </source>
</evidence>
<evidence type="ECO:0000256" key="6">
    <source>
        <dbReference type="SAM" id="Phobius"/>
    </source>
</evidence>
<comment type="similarity">
    <text evidence="2">Belongs to the TMEM14 family.</text>
</comment>
<proteinExistence type="inferred from homology"/>
<accession>A0A6P8ZCY5</accession>
<keyword evidence="3 6" id="KW-0812">Transmembrane</keyword>
<evidence type="ECO:0000256" key="1">
    <source>
        <dbReference type="ARBA" id="ARBA00004370"/>
    </source>
</evidence>
<dbReference type="Proteomes" id="UP000515158">
    <property type="component" value="Unplaced"/>
</dbReference>
<dbReference type="Pfam" id="PF03647">
    <property type="entry name" value="Tmemb_14"/>
    <property type="match status" value="1"/>
</dbReference>
<protein>
    <submittedName>
        <fullName evidence="8">Transmembrane protein 14C isoform X2</fullName>
    </submittedName>
</protein>
<keyword evidence="4 6" id="KW-1133">Transmembrane helix</keyword>
<dbReference type="AlphaFoldDB" id="A0A6P8ZCY5"/>
<keyword evidence="5 6" id="KW-0472">Membrane</keyword>
<evidence type="ECO:0000313" key="8">
    <source>
        <dbReference type="RefSeq" id="XP_034246922.1"/>
    </source>
</evidence>
<comment type="subcellular location">
    <subcellularLocation>
        <location evidence="1">Membrane</location>
    </subcellularLocation>
</comment>
<gene>
    <name evidence="8" type="primary">LOC117648516</name>
</gene>